<feature type="domain" description="Band 7" evidence="6">
    <location>
        <begin position="196"/>
        <end position="308"/>
    </location>
</feature>
<keyword evidence="5" id="KW-1133">Transmembrane helix</keyword>
<comment type="subcellular location">
    <subcellularLocation>
        <location evidence="1">Membrane</location>
    </subcellularLocation>
</comment>
<dbReference type="GO" id="GO:0009898">
    <property type="term" value="C:cytoplasmic side of plasma membrane"/>
    <property type="evidence" value="ECO:0007669"/>
    <property type="project" value="UniProtKB-ARBA"/>
</dbReference>
<dbReference type="InterPro" id="IPR043202">
    <property type="entry name" value="Band-7_stomatin-like"/>
</dbReference>
<accession>A0A094ZSE2</accession>
<evidence type="ECO:0000256" key="1">
    <source>
        <dbReference type="ARBA" id="ARBA00004370"/>
    </source>
</evidence>
<gene>
    <name evidence="7" type="ORF">MS3_04280</name>
</gene>
<organism evidence="7">
    <name type="scientific">Schistosoma haematobium</name>
    <name type="common">Blood fluke</name>
    <dbReference type="NCBI Taxonomy" id="6185"/>
    <lineage>
        <taxon>Eukaryota</taxon>
        <taxon>Metazoa</taxon>
        <taxon>Spiralia</taxon>
        <taxon>Lophotrochozoa</taxon>
        <taxon>Platyhelminthes</taxon>
        <taxon>Trematoda</taxon>
        <taxon>Digenea</taxon>
        <taxon>Strigeidida</taxon>
        <taxon>Schistosomatoidea</taxon>
        <taxon>Schistosomatidae</taxon>
        <taxon>Schistosoma</taxon>
    </lineage>
</organism>
<dbReference type="FunFam" id="3.30.479.30:FF:000004">
    <property type="entry name" value="Putative membrane protease family, stomatin"/>
    <property type="match status" value="1"/>
</dbReference>
<dbReference type="Pfam" id="PF01145">
    <property type="entry name" value="Band_7"/>
    <property type="match status" value="1"/>
</dbReference>
<dbReference type="EMBL" id="KL250736">
    <property type="protein sequence ID" value="KGB36009.1"/>
    <property type="molecule type" value="Genomic_DNA"/>
</dbReference>
<dbReference type="Gene3D" id="3.30.479.30">
    <property type="entry name" value="Band 7 domain"/>
    <property type="match status" value="2"/>
</dbReference>
<dbReference type="InterPro" id="IPR036013">
    <property type="entry name" value="Band_7/SPFH_dom_sf"/>
</dbReference>
<dbReference type="Gene3D" id="6.10.250.2090">
    <property type="match status" value="1"/>
</dbReference>
<evidence type="ECO:0000256" key="5">
    <source>
        <dbReference type="SAM" id="Phobius"/>
    </source>
</evidence>
<evidence type="ECO:0000256" key="4">
    <source>
        <dbReference type="SAM" id="MobiDB-lite"/>
    </source>
</evidence>
<feature type="transmembrane region" description="Helical" evidence="5">
    <location>
        <begin position="21"/>
        <end position="42"/>
    </location>
</feature>
<evidence type="ECO:0000256" key="2">
    <source>
        <dbReference type="ARBA" id="ARBA00008164"/>
    </source>
</evidence>
<dbReference type="FunFam" id="3.30.479.30:FF:000002">
    <property type="entry name" value="band 7 protein AGAP004871"/>
    <property type="match status" value="1"/>
</dbReference>
<reference evidence="7" key="1">
    <citation type="journal article" date="2012" name="Nat. Genet.">
        <title>Whole-genome sequence of Schistosoma haematobium.</title>
        <authorList>
            <person name="Young N.D."/>
            <person name="Jex A.R."/>
            <person name="Li B."/>
            <person name="Liu S."/>
            <person name="Yang L."/>
            <person name="Xiong Z."/>
            <person name="Li Y."/>
            <person name="Cantacessi C."/>
            <person name="Hall R.S."/>
            <person name="Xu X."/>
            <person name="Chen F."/>
            <person name="Wu X."/>
            <person name="Zerlotini A."/>
            <person name="Oliveira G."/>
            <person name="Hofmann A."/>
            <person name="Zhang G."/>
            <person name="Fang X."/>
            <person name="Kang Y."/>
            <person name="Campbell B.E."/>
            <person name="Loukas A."/>
            <person name="Ranganathan S."/>
            <person name="Rollinson D."/>
            <person name="Rinaldi G."/>
            <person name="Brindley P.J."/>
            <person name="Yang H."/>
            <person name="Wang J."/>
            <person name="Wang J."/>
            <person name="Gasser R.B."/>
        </authorList>
    </citation>
    <scope>NUCLEOTIDE SEQUENCE [LARGE SCALE GENOMIC DNA]</scope>
</reference>
<dbReference type="PROSITE" id="PS01270">
    <property type="entry name" value="BAND_7"/>
    <property type="match status" value="2"/>
</dbReference>
<comment type="similarity">
    <text evidence="2">Belongs to the band 7/mec-2 family.</text>
</comment>
<dbReference type="SUPFAM" id="SSF117892">
    <property type="entry name" value="Band 7/SPFH domain"/>
    <property type="match status" value="2"/>
</dbReference>
<proteinExistence type="inferred from homology"/>
<evidence type="ECO:0000256" key="3">
    <source>
        <dbReference type="ARBA" id="ARBA00023136"/>
    </source>
</evidence>
<keyword evidence="3 5" id="KW-0472">Membrane</keyword>
<dbReference type="AlphaFoldDB" id="A0A094ZSE2"/>
<dbReference type="InterPro" id="IPR001972">
    <property type="entry name" value="Stomatin_HflK_fam"/>
</dbReference>
<dbReference type="STRING" id="6185.A0A094ZSE2"/>
<dbReference type="PRINTS" id="PR00721">
    <property type="entry name" value="STOMATIN"/>
</dbReference>
<feature type="compositionally biased region" description="Low complexity" evidence="4">
    <location>
        <begin position="381"/>
        <end position="397"/>
    </location>
</feature>
<evidence type="ECO:0000313" key="7">
    <source>
        <dbReference type="EMBL" id="KGB36009.1"/>
    </source>
</evidence>
<feature type="domain" description="Band 7" evidence="6">
    <location>
        <begin position="36"/>
        <end position="195"/>
    </location>
</feature>
<dbReference type="InterPro" id="IPR001107">
    <property type="entry name" value="Band_7"/>
</dbReference>
<keyword evidence="5" id="KW-0812">Transmembrane</keyword>
<dbReference type="InterPro" id="IPR018080">
    <property type="entry name" value="Band_7/stomatin-like_CS"/>
</dbReference>
<sequence length="447" mass="49241">MAYFVSYYSLPYSVDLVLSDATGDLGCFGFILLGLSYLLVIAEYERAVIFRLGRILPGGAKGPGLFFVVPCMDRMRKVDLRTVTFDVPPQEVLTRDSVTVAVDAVVYYRIYNPVVAITNVEDADRSTRLLAATTLRNVLGTKNLSEILSERDTISGMMQTMLDEATDPWGVKVERVEVKDVRLPVQLQRAMAAEAEAAREARAKVLTRDSVTVAVDAVVYYRIYNPVVAITNVEDADRSTRLLAATTLRNVLGTKNLSEILSERDTISGMMQTMLDEATDPWGVKVERVEVKDVRLPVQLQRAMAAEAEAAREARAKVIAAEGEWKASRALKEAADVITESPFAVQLRYLQTLSTISAEKNSTIIFPLPVDLVTHFMHNNHGSNNTVNNNNSQNKTKITPPPRLNIGTSSTTSGGIMTVVPSLNEFTSSTVKDQSVIDNNNNNQFNV</sequence>
<dbReference type="PANTHER" id="PTHR10264:SF19">
    <property type="entry name" value="AT06885P-RELATED"/>
    <property type="match status" value="1"/>
</dbReference>
<dbReference type="PANTHER" id="PTHR10264">
    <property type="entry name" value="BAND 7 PROTEIN-RELATED"/>
    <property type="match status" value="1"/>
</dbReference>
<dbReference type="CDD" id="cd13434">
    <property type="entry name" value="SPFH_SLPs"/>
    <property type="match status" value="1"/>
</dbReference>
<dbReference type="SMART" id="SM00244">
    <property type="entry name" value="PHB"/>
    <property type="match status" value="2"/>
</dbReference>
<name>A0A094ZSE2_SCHHA</name>
<protein>
    <submittedName>
        <fullName evidence="7">Mechanosensory protein 2</fullName>
    </submittedName>
</protein>
<evidence type="ECO:0000259" key="6">
    <source>
        <dbReference type="SMART" id="SM00244"/>
    </source>
</evidence>
<feature type="region of interest" description="Disordered" evidence="4">
    <location>
        <begin position="381"/>
        <end position="411"/>
    </location>
</feature>